<evidence type="ECO:0000256" key="4">
    <source>
        <dbReference type="ARBA" id="ARBA00023136"/>
    </source>
</evidence>
<evidence type="ECO:0000256" key="5">
    <source>
        <dbReference type="SAM" id="Phobius"/>
    </source>
</evidence>
<feature type="transmembrane region" description="Helical" evidence="5">
    <location>
        <begin position="384"/>
        <end position="402"/>
    </location>
</feature>
<proteinExistence type="predicted"/>
<keyword evidence="2 5" id="KW-0812">Transmembrane</keyword>
<feature type="transmembrane region" description="Helical" evidence="5">
    <location>
        <begin position="12"/>
        <end position="38"/>
    </location>
</feature>
<sequence>MIKYLILNKRPFFWVIFHLLLGISATVSPFIVIGWFYFVTFSSLAQVVKKRETPFVLVSLLFYLTSFELLSRMARTSPFIPYELGKYLLAAGMIWAIFQFKTIGKSGMIMLICLVPSLFIDASGLVQRSDIIFNVLGAVNVALVCWFFYKQKFSTEELGNVLRMMVYPILGVLSYTFIKTPDFSEVEFVLGANLDLSGGFGSNQVSTLFGLGTLLVFILLVNKWEFSGNFYVDVAILFALSFQGLLTFSRGGMIGTALGVLTILYFLRQASSREKRKYNLPKIGKFVIPTILIGILAFVVVDQITNGLLSLRYQGETMGTIQGSKVKTLNTISTGRFDIFLGDVSLWFEHFFLGVGAGASRFLRETMNGTIAHVELSRLLAEHGVLGFVYFVILCYLGIKLFKSHPNPLIRGVLMALYIVAVYTTFHAAMRTYVTPALLGLSLLSIKTSPGALKKARFRKRKMSFRSPAVMKLKPIEPVLSEDGTSNSSLKEK</sequence>
<feature type="domain" description="O-antigen ligase-related" evidence="6">
    <location>
        <begin position="236"/>
        <end position="392"/>
    </location>
</feature>
<feature type="transmembrane region" description="Helical" evidence="5">
    <location>
        <begin position="228"/>
        <end position="246"/>
    </location>
</feature>
<dbReference type="EMBL" id="JBHRZS010000007">
    <property type="protein sequence ID" value="MFC3880884.1"/>
    <property type="molecule type" value="Genomic_DNA"/>
</dbReference>
<feature type="transmembrane region" description="Helical" evidence="5">
    <location>
        <begin position="161"/>
        <end position="178"/>
    </location>
</feature>
<evidence type="ECO:0000313" key="7">
    <source>
        <dbReference type="EMBL" id="MFC3880884.1"/>
    </source>
</evidence>
<keyword evidence="3 5" id="KW-1133">Transmembrane helix</keyword>
<evidence type="ECO:0000256" key="2">
    <source>
        <dbReference type="ARBA" id="ARBA00022692"/>
    </source>
</evidence>
<feature type="transmembrane region" description="Helical" evidence="5">
    <location>
        <begin position="409"/>
        <end position="426"/>
    </location>
</feature>
<dbReference type="Proteomes" id="UP001595805">
    <property type="component" value="Unassembled WGS sequence"/>
</dbReference>
<evidence type="ECO:0000256" key="1">
    <source>
        <dbReference type="ARBA" id="ARBA00004141"/>
    </source>
</evidence>
<feature type="transmembrane region" description="Helical" evidence="5">
    <location>
        <begin position="131"/>
        <end position="149"/>
    </location>
</feature>
<dbReference type="Pfam" id="PF04932">
    <property type="entry name" value="Wzy_C"/>
    <property type="match status" value="1"/>
</dbReference>
<evidence type="ECO:0000259" key="6">
    <source>
        <dbReference type="Pfam" id="PF04932"/>
    </source>
</evidence>
<dbReference type="GO" id="GO:0016874">
    <property type="term" value="F:ligase activity"/>
    <property type="evidence" value="ECO:0007669"/>
    <property type="project" value="UniProtKB-KW"/>
</dbReference>
<feature type="transmembrane region" description="Helical" evidence="5">
    <location>
        <begin position="432"/>
        <end position="453"/>
    </location>
</feature>
<feature type="transmembrane region" description="Helical" evidence="5">
    <location>
        <begin position="198"/>
        <end position="221"/>
    </location>
</feature>
<evidence type="ECO:0000256" key="3">
    <source>
        <dbReference type="ARBA" id="ARBA00022989"/>
    </source>
</evidence>
<dbReference type="RefSeq" id="WP_377906233.1">
    <property type="nucleotide sequence ID" value="NZ_JBHRZS010000007.1"/>
</dbReference>
<reference evidence="8" key="1">
    <citation type="journal article" date="2019" name="Int. J. Syst. Evol. Microbiol.">
        <title>The Global Catalogue of Microorganisms (GCM) 10K type strain sequencing project: providing services to taxonomists for standard genome sequencing and annotation.</title>
        <authorList>
            <consortium name="The Broad Institute Genomics Platform"/>
            <consortium name="The Broad Institute Genome Sequencing Center for Infectious Disease"/>
            <person name="Wu L."/>
            <person name="Ma J."/>
        </authorList>
    </citation>
    <scope>NUCLEOTIDE SEQUENCE [LARGE SCALE GENOMIC DNA]</scope>
    <source>
        <strain evidence="8">CCUG 60523</strain>
    </source>
</reference>
<organism evidence="7 8">
    <name type="scientific">Algoriphagus namhaensis</name>
    <dbReference type="NCBI Taxonomy" id="915353"/>
    <lineage>
        <taxon>Bacteria</taxon>
        <taxon>Pseudomonadati</taxon>
        <taxon>Bacteroidota</taxon>
        <taxon>Cytophagia</taxon>
        <taxon>Cytophagales</taxon>
        <taxon>Cyclobacteriaceae</taxon>
        <taxon>Algoriphagus</taxon>
    </lineage>
</organism>
<accession>A0ABV8AUD4</accession>
<keyword evidence="7" id="KW-0436">Ligase</keyword>
<comment type="caution">
    <text evidence="7">The sequence shown here is derived from an EMBL/GenBank/DDBJ whole genome shotgun (WGS) entry which is preliminary data.</text>
</comment>
<evidence type="ECO:0000313" key="8">
    <source>
        <dbReference type="Proteomes" id="UP001595805"/>
    </source>
</evidence>
<feature type="transmembrane region" description="Helical" evidence="5">
    <location>
        <begin position="252"/>
        <end position="271"/>
    </location>
</feature>
<protein>
    <submittedName>
        <fullName evidence="7">O-antigen ligase family protein</fullName>
    </submittedName>
</protein>
<feature type="transmembrane region" description="Helical" evidence="5">
    <location>
        <begin position="283"/>
        <end position="301"/>
    </location>
</feature>
<feature type="transmembrane region" description="Helical" evidence="5">
    <location>
        <begin position="53"/>
        <end position="71"/>
    </location>
</feature>
<gene>
    <name evidence="7" type="ORF">ACFOSV_11880</name>
</gene>
<name>A0ABV8AUD4_9BACT</name>
<comment type="subcellular location">
    <subcellularLocation>
        <location evidence="1">Membrane</location>
        <topology evidence="1">Multi-pass membrane protein</topology>
    </subcellularLocation>
</comment>
<keyword evidence="4 5" id="KW-0472">Membrane</keyword>
<keyword evidence="8" id="KW-1185">Reference proteome</keyword>
<dbReference type="InterPro" id="IPR007016">
    <property type="entry name" value="O-antigen_ligase-rel_domated"/>
</dbReference>